<dbReference type="InterPro" id="IPR036271">
    <property type="entry name" value="Tet_transcr_reg_TetR-rel_C_sf"/>
</dbReference>
<evidence type="ECO:0000259" key="5">
    <source>
        <dbReference type="PROSITE" id="PS50977"/>
    </source>
</evidence>
<dbReference type="Pfam" id="PF02909">
    <property type="entry name" value="TetR_C_1"/>
    <property type="match status" value="1"/>
</dbReference>
<dbReference type="PANTHER" id="PTHR30055">
    <property type="entry name" value="HTH-TYPE TRANSCRIPTIONAL REGULATOR RUTR"/>
    <property type="match status" value="1"/>
</dbReference>
<dbReference type="InterPro" id="IPR050109">
    <property type="entry name" value="HTH-type_TetR-like_transc_reg"/>
</dbReference>
<dbReference type="AlphaFoldDB" id="A0A841C5W7"/>
<keyword evidence="3" id="KW-0804">Transcription</keyword>
<evidence type="ECO:0000256" key="1">
    <source>
        <dbReference type="ARBA" id="ARBA00023015"/>
    </source>
</evidence>
<dbReference type="GO" id="GO:0045892">
    <property type="term" value="P:negative regulation of DNA-templated transcription"/>
    <property type="evidence" value="ECO:0007669"/>
    <property type="project" value="InterPro"/>
</dbReference>
<feature type="DNA-binding region" description="H-T-H motif" evidence="4">
    <location>
        <begin position="48"/>
        <end position="67"/>
    </location>
</feature>
<dbReference type="SUPFAM" id="SSF48498">
    <property type="entry name" value="Tetracyclin repressor-like, C-terminal domain"/>
    <property type="match status" value="1"/>
</dbReference>
<dbReference type="InterPro" id="IPR009057">
    <property type="entry name" value="Homeodomain-like_sf"/>
</dbReference>
<dbReference type="Proteomes" id="UP000547510">
    <property type="component" value="Unassembled WGS sequence"/>
</dbReference>
<evidence type="ECO:0000256" key="2">
    <source>
        <dbReference type="ARBA" id="ARBA00023125"/>
    </source>
</evidence>
<gene>
    <name evidence="6" type="ORF">FHS29_000502</name>
</gene>
<evidence type="ECO:0000256" key="4">
    <source>
        <dbReference type="PROSITE-ProRule" id="PRU00335"/>
    </source>
</evidence>
<proteinExistence type="predicted"/>
<dbReference type="InterPro" id="IPR004111">
    <property type="entry name" value="Repressor_TetR_C"/>
</dbReference>
<protein>
    <submittedName>
        <fullName evidence="6">AcrR family transcriptional regulator</fullName>
    </submittedName>
</protein>
<dbReference type="RefSeq" id="WP_184687755.1">
    <property type="nucleotide sequence ID" value="NZ_JACHJN010000001.1"/>
</dbReference>
<keyword evidence="2 4" id="KW-0238">DNA-binding</keyword>
<sequence length="238" mass="26059">MNAKNQALELLWADGRRPARGPQRGLTMDRIVAAAIEVVEAEGLSALSMRRVATRLGVGTASLYTYLPGKTELEALMLDAVGADEPLPHQRSGDWRAKLEAWARADWVGFRRHPWVLQLMATTTAPGPNTLRWLDSALTVLADTGLSEPEKMAVIEAVDAYVRGLARLQIDTDANAEDPTATRERDRTLGRLVDFTRYPALLKALRAGVSPWSGDQFEFGLQRLLDGVEALITARASG</sequence>
<keyword evidence="1" id="KW-0805">Transcription regulation</keyword>
<dbReference type="GO" id="GO:0000976">
    <property type="term" value="F:transcription cis-regulatory region binding"/>
    <property type="evidence" value="ECO:0007669"/>
    <property type="project" value="TreeGrafter"/>
</dbReference>
<reference evidence="6 7" key="1">
    <citation type="submission" date="2020-08" db="EMBL/GenBank/DDBJ databases">
        <title>Genomic Encyclopedia of Type Strains, Phase III (KMG-III): the genomes of soil and plant-associated and newly described type strains.</title>
        <authorList>
            <person name="Whitman W."/>
        </authorList>
    </citation>
    <scope>NUCLEOTIDE SEQUENCE [LARGE SCALE GENOMIC DNA]</scope>
    <source>
        <strain evidence="6 7">CECT 8640</strain>
    </source>
</reference>
<dbReference type="EMBL" id="JACHJN010000001">
    <property type="protein sequence ID" value="MBB5953932.1"/>
    <property type="molecule type" value="Genomic_DNA"/>
</dbReference>
<keyword evidence="7" id="KW-1185">Reference proteome</keyword>
<evidence type="ECO:0000313" key="7">
    <source>
        <dbReference type="Proteomes" id="UP000547510"/>
    </source>
</evidence>
<accession>A0A841C5W7</accession>
<dbReference type="Pfam" id="PF00440">
    <property type="entry name" value="TetR_N"/>
    <property type="match status" value="1"/>
</dbReference>
<dbReference type="Gene3D" id="1.10.357.10">
    <property type="entry name" value="Tetracycline Repressor, domain 2"/>
    <property type="match status" value="1"/>
</dbReference>
<dbReference type="PANTHER" id="PTHR30055:SF151">
    <property type="entry name" value="TRANSCRIPTIONAL REGULATORY PROTEIN"/>
    <property type="match status" value="1"/>
</dbReference>
<evidence type="ECO:0000256" key="3">
    <source>
        <dbReference type="ARBA" id="ARBA00023163"/>
    </source>
</evidence>
<dbReference type="Gene3D" id="1.10.10.60">
    <property type="entry name" value="Homeodomain-like"/>
    <property type="match status" value="1"/>
</dbReference>
<dbReference type="SUPFAM" id="SSF46689">
    <property type="entry name" value="Homeodomain-like"/>
    <property type="match status" value="1"/>
</dbReference>
<organism evidence="6 7">
    <name type="scientific">Saccharothrix tamanrassetensis</name>
    <dbReference type="NCBI Taxonomy" id="1051531"/>
    <lineage>
        <taxon>Bacteria</taxon>
        <taxon>Bacillati</taxon>
        <taxon>Actinomycetota</taxon>
        <taxon>Actinomycetes</taxon>
        <taxon>Pseudonocardiales</taxon>
        <taxon>Pseudonocardiaceae</taxon>
        <taxon>Saccharothrix</taxon>
    </lineage>
</organism>
<feature type="domain" description="HTH tetR-type" evidence="5">
    <location>
        <begin position="25"/>
        <end position="85"/>
    </location>
</feature>
<dbReference type="PROSITE" id="PS50977">
    <property type="entry name" value="HTH_TETR_2"/>
    <property type="match status" value="1"/>
</dbReference>
<dbReference type="GO" id="GO:0003700">
    <property type="term" value="F:DNA-binding transcription factor activity"/>
    <property type="evidence" value="ECO:0007669"/>
    <property type="project" value="TreeGrafter"/>
</dbReference>
<dbReference type="InterPro" id="IPR001647">
    <property type="entry name" value="HTH_TetR"/>
</dbReference>
<evidence type="ECO:0000313" key="6">
    <source>
        <dbReference type="EMBL" id="MBB5953932.1"/>
    </source>
</evidence>
<comment type="caution">
    <text evidence="6">The sequence shown here is derived from an EMBL/GenBank/DDBJ whole genome shotgun (WGS) entry which is preliminary data.</text>
</comment>
<name>A0A841C5W7_9PSEU</name>